<accession>B4HTX4</accession>
<keyword evidence="2" id="KW-0732">Signal</keyword>
<proteinExistence type="predicted"/>
<keyword evidence="4" id="KW-1185">Reference proteome</keyword>
<evidence type="ECO:0000313" key="4">
    <source>
        <dbReference type="Proteomes" id="UP000001292"/>
    </source>
</evidence>
<dbReference type="HOGENOM" id="CLU_3070938_0_0_1"/>
<evidence type="ECO:0000256" key="2">
    <source>
        <dbReference type="SAM" id="SignalP"/>
    </source>
</evidence>
<dbReference type="AlphaFoldDB" id="B4HTX4"/>
<feature type="compositionally biased region" description="Pro residues" evidence="1">
    <location>
        <begin position="25"/>
        <end position="34"/>
    </location>
</feature>
<dbReference type="Proteomes" id="UP000001292">
    <property type="component" value="Unassembled WGS sequence"/>
</dbReference>
<name>B4HTX4_DROSE</name>
<evidence type="ECO:0000256" key="1">
    <source>
        <dbReference type="SAM" id="MobiDB-lite"/>
    </source>
</evidence>
<feature type="signal peptide" evidence="2">
    <location>
        <begin position="1"/>
        <end position="20"/>
    </location>
</feature>
<dbReference type="EMBL" id="CH480817">
    <property type="protein sequence ID" value="EDW50395.1"/>
    <property type="molecule type" value="Genomic_DNA"/>
</dbReference>
<organism evidence="4">
    <name type="scientific">Drosophila sechellia</name>
    <name type="common">Fruit fly</name>
    <dbReference type="NCBI Taxonomy" id="7238"/>
    <lineage>
        <taxon>Eukaryota</taxon>
        <taxon>Metazoa</taxon>
        <taxon>Ecdysozoa</taxon>
        <taxon>Arthropoda</taxon>
        <taxon>Hexapoda</taxon>
        <taxon>Insecta</taxon>
        <taxon>Pterygota</taxon>
        <taxon>Neoptera</taxon>
        <taxon>Endopterygota</taxon>
        <taxon>Diptera</taxon>
        <taxon>Brachycera</taxon>
        <taxon>Muscomorpha</taxon>
        <taxon>Ephydroidea</taxon>
        <taxon>Drosophilidae</taxon>
        <taxon>Drosophila</taxon>
        <taxon>Sophophora</taxon>
    </lineage>
</organism>
<sequence>MELVMVLVDGFSFIFVLLDCEDTKSPPPITPPPSSCEGEDVEQTLPGADQQHN</sequence>
<gene>
    <name evidence="3" type="primary">Dsec\GM14606</name>
    <name evidence="3" type="ORF">Dsec_GM14606</name>
</gene>
<feature type="chain" id="PRO_5002809311" evidence="2">
    <location>
        <begin position="21"/>
        <end position="53"/>
    </location>
</feature>
<evidence type="ECO:0000313" key="3">
    <source>
        <dbReference type="EMBL" id="EDW50395.1"/>
    </source>
</evidence>
<reference evidence="3 4" key="1">
    <citation type="journal article" date="2007" name="Nature">
        <title>Evolution of genes and genomes on the Drosophila phylogeny.</title>
        <authorList>
            <consortium name="Drosophila 12 Genomes Consortium"/>
            <person name="Clark A.G."/>
            <person name="Eisen M.B."/>
            <person name="Smith D.R."/>
            <person name="Bergman C.M."/>
            <person name="Oliver B."/>
            <person name="Markow T.A."/>
            <person name="Kaufman T.C."/>
            <person name="Kellis M."/>
            <person name="Gelbart W."/>
            <person name="Iyer V.N."/>
            <person name="Pollard D.A."/>
            <person name="Sackton T.B."/>
            <person name="Larracuente A.M."/>
            <person name="Singh N.D."/>
            <person name="Abad J.P."/>
            <person name="Abt D.N."/>
            <person name="Adryan B."/>
            <person name="Aguade M."/>
            <person name="Akashi H."/>
            <person name="Anderson W.W."/>
            <person name="Aquadro C.F."/>
            <person name="Ardell D.H."/>
            <person name="Arguello R."/>
            <person name="Artieri C.G."/>
            <person name="Barbash D.A."/>
            <person name="Barker D."/>
            <person name="Barsanti P."/>
            <person name="Batterham P."/>
            <person name="Batzoglou S."/>
            <person name="Begun D."/>
            <person name="Bhutkar A."/>
            <person name="Blanco E."/>
            <person name="Bosak S.A."/>
            <person name="Bradley R.K."/>
            <person name="Brand A.D."/>
            <person name="Brent M.R."/>
            <person name="Brooks A.N."/>
            <person name="Brown R.H."/>
            <person name="Butlin R.K."/>
            <person name="Caggese C."/>
            <person name="Calvi B.R."/>
            <person name="Bernardo de Carvalho A."/>
            <person name="Caspi A."/>
            <person name="Castrezana S."/>
            <person name="Celniker S.E."/>
            <person name="Chang J.L."/>
            <person name="Chapple C."/>
            <person name="Chatterji S."/>
            <person name="Chinwalla A."/>
            <person name="Civetta A."/>
            <person name="Clifton S.W."/>
            <person name="Comeron J.M."/>
            <person name="Costello J.C."/>
            <person name="Coyne J.A."/>
            <person name="Daub J."/>
            <person name="David R.G."/>
            <person name="Delcher A.L."/>
            <person name="Delehaunty K."/>
            <person name="Do C.B."/>
            <person name="Ebling H."/>
            <person name="Edwards K."/>
            <person name="Eickbush T."/>
            <person name="Evans J.D."/>
            <person name="Filipski A."/>
            <person name="Findeiss S."/>
            <person name="Freyhult E."/>
            <person name="Fulton L."/>
            <person name="Fulton R."/>
            <person name="Garcia A.C."/>
            <person name="Gardiner A."/>
            <person name="Garfield D.A."/>
            <person name="Garvin B.E."/>
            <person name="Gibson G."/>
            <person name="Gilbert D."/>
            <person name="Gnerre S."/>
            <person name="Godfrey J."/>
            <person name="Good R."/>
            <person name="Gotea V."/>
            <person name="Gravely B."/>
            <person name="Greenberg A.J."/>
            <person name="Griffiths-Jones S."/>
            <person name="Gross S."/>
            <person name="Guigo R."/>
            <person name="Gustafson E.A."/>
            <person name="Haerty W."/>
            <person name="Hahn M.W."/>
            <person name="Halligan D.L."/>
            <person name="Halpern A.L."/>
            <person name="Halter G.M."/>
            <person name="Han M.V."/>
            <person name="Heger A."/>
            <person name="Hillier L."/>
            <person name="Hinrichs A.S."/>
            <person name="Holmes I."/>
            <person name="Hoskins R.A."/>
            <person name="Hubisz M.J."/>
            <person name="Hultmark D."/>
            <person name="Huntley M.A."/>
            <person name="Jaffe D.B."/>
            <person name="Jagadeeshan S."/>
            <person name="Jeck W.R."/>
            <person name="Johnson J."/>
            <person name="Jones C.D."/>
            <person name="Jordan W.C."/>
            <person name="Karpen G.H."/>
            <person name="Kataoka E."/>
            <person name="Keightley P.D."/>
            <person name="Kheradpour P."/>
            <person name="Kirkness E.F."/>
            <person name="Koerich L.B."/>
            <person name="Kristiansen K."/>
            <person name="Kudrna D."/>
            <person name="Kulathinal R.J."/>
            <person name="Kumar S."/>
            <person name="Kwok R."/>
            <person name="Lander E."/>
            <person name="Langley C.H."/>
            <person name="Lapoint R."/>
            <person name="Lazzaro B.P."/>
            <person name="Lee S.J."/>
            <person name="Levesque L."/>
            <person name="Li R."/>
            <person name="Lin C.F."/>
            <person name="Lin M.F."/>
            <person name="Lindblad-Toh K."/>
            <person name="Llopart A."/>
            <person name="Long M."/>
            <person name="Low L."/>
            <person name="Lozovsky E."/>
            <person name="Lu J."/>
            <person name="Luo M."/>
            <person name="Machado C.A."/>
            <person name="Makalowski W."/>
            <person name="Marzo M."/>
            <person name="Matsuda M."/>
            <person name="Matzkin L."/>
            <person name="McAllister B."/>
            <person name="McBride C.S."/>
            <person name="McKernan B."/>
            <person name="McKernan K."/>
            <person name="Mendez-Lago M."/>
            <person name="Minx P."/>
            <person name="Mollenhauer M.U."/>
            <person name="Montooth K."/>
            <person name="Mount S.M."/>
            <person name="Mu X."/>
            <person name="Myers E."/>
            <person name="Negre B."/>
            <person name="Newfeld S."/>
            <person name="Nielsen R."/>
            <person name="Noor M.A."/>
            <person name="O'Grady P."/>
            <person name="Pachter L."/>
            <person name="Papaceit M."/>
            <person name="Parisi M.J."/>
            <person name="Parisi M."/>
            <person name="Parts L."/>
            <person name="Pedersen J.S."/>
            <person name="Pesole G."/>
            <person name="Phillippy A.M."/>
            <person name="Ponting C.P."/>
            <person name="Pop M."/>
            <person name="Porcelli D."/>
            <person name="Powell J.R."/>
            <person name="Prohaska S."/>
            <person name="Pruitt K."/>
            <person name="Puig M."/>
            <person name="Quesneville H."/>
            <person name="Ram K.R."/>
            <person name="Rand D."/>
            <person name="Rasmussen M.D."/>
            <person name="Reed L.K."/>
            <person name="Reenan R."/>
            <person name="Reily A."/>
            <person name="Remington K.A."/>
            <person name="Rieger T.T."/>
            <person name="Ritchie M.G."/>
            <person name="Robin C."/>
            <person name="Rogers Y.H."/>
            <person name="Rohde C."/>
            <person name="Rozas J."/>
            <person name="Rubenfield M.J."/>
            <person name="Ruiz A."/>
            <person name="Russo S."/>
            <person name="Salzberg S.L."/>
            <person name="Sanchez-Gracia A."/>
            <person name="Saranga D.J."/>
            <person name="Sato H."/>
            <person name="Schaeffer S.W."/>
            <person name="Schatz M.C."/>
            <person name="Schlenke T."/>
            <person name="Schwartz R."/>
            <person name="Segarra C."/>
            <person name="Singh R.S."/>
            <person name="Sirot L."/>
            <person name="Sirota M."/>
            <person name="Sisneros N.B."/>
            <person name="Smith C.D."/>
            <person name="Smith T.F."/>
            <person name="Spieth J."/>
            <person name="Stage D.E."/>
            <person name="Stark A."/>
            <person name="Stephan W."/>
            <person name="Strausberg R.L."/>
            <person name="Strempel S."/>
            <person name="Sturgill D."/>
            <person name="Sutton G."/>
            <person name="Sutton G.G."/>
            <person name="Tao W."/>
            <person name="Teichmann S."/>
            <person name="Tobari Y.N."/>
            <person name="Tomimura Y."/>
            <person name="Tsolas J.M."/>
            <person name="Valente V.L."/>
            <person name="Venter E."/>
            <person name="Venter J.C."/>
            <person name="Vicario S."/>
            <person name="Vieira F.G."/>
            <person name="Vilella A.J."/>
            <person name="Villasante A."/>
            <person name="Walenz B."/>
            <person name="Wang J."/>
            <person name="Wasserman M."/>
            <person name="Watts T."/>
            <person name="Wilson D."/>
            <person name="Wilson R.K."/>
            <person name="Wing R.A."/>
            <person name="Wolfner M.F."/>
            <person name="Wong A."/>
            <person name="Wong G.K."/>
            <person name="Wu C.I."/>
            <person name="Wu G."/>
            <person name="Yamamoto D."/>
            <person name="Yang H.P."/>
            <person name="Yang S.P."/>
            <person name="Yorke J.A."/>
            <person name="Yoshida K."/>
            <person name="Zdobnov E."/>
            <person name="Zhang P."/>
            <person name="Zhang Y."/>
            <person name="Zimin A.V."/>
            <person name="Baldwin J."/>
            <person name="Abdouelleil A."/>
            <person name="Abdulkadir J."/>
            <person name="Abebe A."/>
            <person name="Abera B."/>
            <person name="Abreu J."/>
            <person name="Acer S.C."/>
            <person name="Aftuck L."/>
            <person name="Alexander A."/>
            <person name="An P."/>
            <person name="Anderson E."/>
            <person name="Anderson S."/>
            <person name="Arachi H."/>
            <person name="Azer M."/>
            <person name="Bachantsang P."/>
            <person name="Barry A."/>
            <person name="Bayul T."/>
            <person name="Berlin A."/>
            <person name="Bessette D."/>
            <person name="Bloom T."/>
            <person name="Blye J."/>
            <person name="Boguslavskiy L."/>
            <person name="Bonnet C."/>
            <person name="Boukhgalter B."/>
            <person name="Bourzgui I."/>
            <person name="Brown A."/>
            <person name="Cahill P."/>
            <person name="Channer S."/>
            <person name="Cheshatsang Y."/>
            <person name="Chuda L."/>
            <person name="Citroen M."/>
            <person name="Collymore A."/>
            <person name="Cooke P."/>
            <person name="Costello M."/>
            <person name="D'Aco K."/>
            <person name="Daza R."/>
            <person name="De Haan G."/>
            <person name="DeGray S."/>
            <person name="DeMaso C."/>
            <person name="Dhargay N."/>
            <person name="Dooley K."/>
            <person name="Dooley E."/>
            <person name="Doricent M."/>
            <person name="Dorje P."/>
            <person name="Dorjee K."/>
            <person name="Dupes A."/>
            <person name="Elong R."/>
            <person name="Falk J."/>
            <person name="Farina A."/>
            <person name="Faro S."/>
            <person name="Ferguson D."/>
            <person name="Fisher S."/>
            <person name="Foley C.D."/>
            <person name="Franke A."/>
            <person name="Friedrich D."/>
            <person name="Gadbois L."/>
            <person name="Gearin G."/>
            <person name="Gearin C.R."/>
            <person name="Giannoukos G."/>
            <person name="Goode T."/>
            <person name="Graham J."/>
            <person name="Grandbois E."/>
            <person name="Grewal S."/>
            <person name="Gyaltsen K."/>
            <person name="Hafez N."/>
            <person name="Hagos B."/>
            <person name="Hall J."/>
            <person name="Henson C."/>
            <person name="Hollinger A."/>
            <person name="Honan T."/>
            <person name="Huard M.D."/>
            <person name="Hughes L."/>
            <person name="Hurhula B."/>
            <person name="Husby M.E."/>
            <person name="Kamat A."/>
            <person name="Kanga B."/>
            <person name="Kashin S."/>
            <person name="Khazanovich D."/>
            <person name="Kisner P."/>
            <person name="Lance K."/>
            <person name="Lara M."/>
            <person name="Lee W."/>
            <person name="Lennon N."/>
            <person name="Letendre F."/>
            <person name="LeVine R."/>
            <person name="Lipovsky A."/>
            <person name="Liu X."/>
            <person name="Liu J."/>
            <person name="Liu S."/>
            <person name="Lokyitsang T."/>
            <person name="Lokyitsang Y."/>
            <person name="Lubonja R."/>
            <person name="Lui A."/>
            <person name="MacDonald P."/>
            <person name="Magnisalis V."/>
            <person name="Maru K."/>
            <person name="Matthews C."/>
            <person name="McCusker W."/>
            <person name="McDonough S."/>
            <person name="Mehta T."/>
            <person name="Meldrim J."/>
            <person name="Meneus L."/>
            <person name="Mihai O."/>
            <person name="Mihalev A."/>
            <person name="Mihova T."/>
            <person name="Mittelman R."/>
            <person name="Mlenga V."/>
            <person name="Montmayeur A."/>
            <person name="Mulrain L."/>
            <person name="Navidi A."/>
            <person name="Naylor J."/>
            <person name="Negash T."/>
            <person name="Nguyen T."/>
            <person name="Nguyen N."/>
            <person name="Nicol R."/>
            <person name="Norbu C."/>
            <person name="Norbu N."/>
            <person name="Novod N."/>
            <person name="O'Neill B."/>
            <person name="Osman S."/>
            <person name="Markiewicz E."/>
            <person name="Oyono O.L."/>
            <person name="Patti C."/>
            <person name="Phunkhang P."/>
            <person name="Pierre F."/>
            <person name="Priest M."/>
            <person name="Raghuraman S."/>
            <person name="Rege F."/>
            <person name="Reyes R."/>
            <person name="Rise C."/>
            <person name="Rogov P."/>
            <person name="Ross K."/>
            <person name="Ryan E."/>
            <person name="Settipalli S."/>
            <person name="Shea T."/>
            <person name="Sherpa N."/>
            <person name="Shi L."/>
            <person name="Shih D."/>
            <person name="Sparrow T."/>
            <person name="Spaulding J."/>
            <person name="Stalker J."/>
            <person name="Stange-Thomann N."/>
            <person name="Stavropoulos S."/>
            <person name="Stone C."/>
            <person name="Strader C."/>
            <person name="Tesfaye S."/>
            <person name="Thomson T."/>
            <person name="Thoulutsang Y."/>
            <person name="Thoulutsang D."/>
            <person name="Topham K."/>
            <person name="Topping I."/>
            <person name="Tsamla T."/>
            <person name="Vassiliev H."/>
            <person name="Vo A."/>
            <person name="Wangchuk T."/>
            <person name="Wangdi T."/>
            <person name="Weiand M."/>
            <person name="Wilkinson J."/>
            <person name="Wilson A."/>
            <person name="Yadav S."/>
            <person name="Young G."/>
            <person name="Yu Q."/>
            <person name="Zembek L."/>
            <person name="Zhong D."/>
            <person name="Zimmer A."/>
            <person name="Zwirko Z."/>
            <person name="Jaffe D.B."/>
            <person name="Alvarez P."/>
            <person name="Brockman W."/>
            <person name="Butler J."/>
            <person name="Chin C."/>
            <person name="Gnerre S."/>
            <person name="Grabherr M."/>
            <person name="Kleber M."/>
            <person name="Mauceli E."/>
            <person name="MacCallum I."/>
        </authorList>
    </citation>
    <scope>NUCLEOTIDE SEQUENCE [LARGE SCALE GENOMIC DNA]</scope>
    <source>
        <strain evidence="4">Rob3c / Tucson 14021-0248.25</strain>
    </source>
</reference>
<feature type="region of interest" description="Disordered" evidence="1">
    <location>
        <begin position="24"/>
        <end position="53"/>
    </location>
</feature>
<protein>
    <submittedName>
        <fullName evidence="3">GM14606</fullName>
    </submittedName>
</protein>